<dbReference type="Gene3D" id="3.40.190.10">
    <property type="entry name" value="Periplasmic binding protein-like II"/>
    <property type="match status" value="2"/>
</dbReference>
<keyword evidence="3 4" id="KW-0456">Lyase</keyword>
<dbReference type="Pfam" id="PF02621">
    <property type="entry name" value="VitK2_biosynth"/>
    <property type="match status" value="1"/>
</dbReference>
<dbReference type="Proteomes" id="UP000886289">
    <property type="component" value="Unassembled WGS sequence"/>
</dbReference>
<comment type="function">
    <text evidence="4">Catalyzes the dehydration of chorismate into 3-[(1-carboxyvinyl)oxy]benzoate, a step in the biosynthesis of menaquinone (MK, vitamin K2).</text>
</comment>
<comment type="catalytic activity">
    <reaction evidence="4">
        <text>chorismate = 3-[(1-carboxyvinyl)-oxy]benzoate + H2O</text>
        <dbReference type="Rhea" id="RHEA:40051"/>
        <dbReference type="ChEBI" id="CHEBI:15377"/>
        <dbReference type="ChEBI" id="CHEBI:29748"/>
        <dbReference type="ChEBI" id="CHEBI:76981"/>
        <dbReference type="EC" id="4.2.1.151"/>
    </reaction>
</comment>
<comment type="caution">
    <text evidence="5">The sequence shown here is derived from an EMBL/GenBank/DDBJ whole genome shotgun (WGS) entry which is preliminary data.</text>
</comment>
<keyword evidence="2 4" id="KW-0474">Menaquinone biosynthesis</keyword>
<organism evidence="5">
    <name type="scientific">Desulfofervidus auxilii</name>
    <dbReference type="NCBI Taxonomy" id="1621989"/>
    <lineage>
        <taxon>Bacteria</taxon>
        <taxon>Pseudomonadati</taxon>
        <taxon>Thermodesulfobacteriota</taxon>
        <taxon>Candidatus Desulfofervidia</taxon>
        <taxon>Candidatus Desulfofervidales</taxon>
        <taxon>Candidatus Desulfofervidaceae</taxon>
        <taxon>Candidatus Desulfofervidus</taxon>
    </lineage>
</organism>
<dbReference type="AlphaFoldDB" id="A0A7C0U184"/>
<dbReference type="PANTHER" id="PTHR37690:SF1">
    <property type="entry name" value="CHORISMATE DEHYDRATASE"/>
    <property type="match status" value="1"/>
</dbReference>
<dbReference type="GO" id="GO:0009234">
    <property type="term" value="P:menaquinone biosynthetic process"/>
    <property type="evidence" value="ECO:0007669"/>
    <property type="project" value="UniProtKB-UniRule"/>
</dbReference>
<dbReference type="CDD" id="cd13634">
    <property type="entry name" value="PBP2_Sco4506"/>
    <property type="match status" value="1"/>
</dbReference>
<evidence type="ECO:0000256" key="3">
    <source>
        <dbReference type="ARBA" id="ARBA00023239"/>
    </source>
</evidence>
<sequence length="309" mass="35855">MPFWNIFPSCRGKDIVFSNYWKKFGRGCNYIWNRKKSKMDRKLRLGKFPFLNCVPIYYGLETGKIKCKEEFHLISAPPTNLNNLLKKAKLDISPISSIAYVDIVNECLILPELSISAKGKVKSVVLFSRVPIEELDGCPVFVTKQSATSVALLKLILKKEFGIKPIYKKGEIIKFNGTVIAGLAIGDAALNLRAKRIYPYQLDLSEIWQKWTGLPFVFSFFVVRKTFWEMHRRKIINIWQALLASKKWGLSHLNIIATLYKHLDNPIAYWQCLNYDLSSLHLESLRLFFYHLKEMEEIVTIPEIKLMEI</sequence>
<evidence type="ECO:0000313" key="5">
    <source>
        <dbReference type="EMBL" id="HDD43296.1"/>
    </source>
</evidence>
<dbReference type="SUPFAM" id="SSF53850">
    <property type="entry name" value="Periplasmic binding protein-like II"/>
    <property type="match status" value="1"/>
</dbReference>
<evidence type="ECO:0000256" key="1">
    <source>
        <dbReference type="ARBA" id="ARBA00004863"/>
    </source>
</evidence>
<reference evidence="5" key="1">
    <citation type="journal article" date="2020" name="mSystems">
        <title>Genome- and Community-Level Interaction Insights into Carbon Utilization and Element Cycling Functions of Hydrothermarchaeota in Hydrothermal Sediment.</title>
        <authorList>
            <person name="Zhou Z."/>
            <person name="Liu Y."/>
            <person name="Xu W."/>
            <person name="Pan J."/>
            <person name="Luo Z.H."/>
            <person name="Li M."/>
        </authorList>
    </citation>
    <scope>NUCLEOTIDE SEQUENCE [LARGE SCALE GENOMIC DNA]</scope>
    <source>
        <strain evidence="5">HyVt-233</strain>
    </source>
</reference>
<dbReference type="EMBL" id="DRBS01000014">
    <property type="protein sequence ID" value="HDD43296.1"/>
    <property type="molecule type" value="Genomic_DNA"/>
</dbReference>
<proteinExistence type="inferred from homology"/>
<dbReference type="GO" id="GO:0016836">
    <property type="term" value="F:hydro-lyase activity"/>
    <property type="evidence" value="ECO:0007669"/>
    <property type="project" value="UniProtKB-UniRule"/>
</dbReference>
<dbReference type="EC" id="4.2.1.151" evidence="4"/>
<comment type="similarity">
    <text evidence="4">Belongs to the MqnA/MqnD family. MqnA subfamily.</text>
</comment>
<dbReference type="UniPathway" id="UPA00079"/>
<accession>A0A7C0U184</accession>
<protein>
    <recommendedName>
        <fullName evidence="4">Chorismate dehydratase</fullName>
        <ecNumber evidence="4">4.2.1.151</ecNumber>
    </recommendedName>
    <alternativeName>
        <fullName evidence="4">Menaquinone biosynthetic enzyme MqnA</fullName>
    </alternativeName>
</protein>
<dbReference type="PANTHER" id="PTHR37690">
    <property type="entry name" value="CHORISMATE DEHYDRATASE"/>
    <property type="match status" value="1"/>
</dbReference>
<dbReference type="InterPro" id="IPR003773">
    <property type="entry name" value="Menaquinone_biosynth"/>
</dbReference>
<evidence type="ECO:0000256" key="2">
    <source>
        <dbReference type="ARBA" id="ARBA00022428"/>
    </source>
</evidence>
<dbReference type="HAMAP" id="MF_00995">
    <property type="entry name" value="MqnA"/>
    <property type="match status" value="1"/>
</dbReference>
<name>A0A7C0U184_DESA2</name>
<dbReference type="InterPro" id="IPR030868">
    <property type="entry name" value="MqnA"/>
</dbReference>
<gene>
    <name evidence="4" type="primary">mqnA</name>
    <name evidence="5" type="ORF">ENG63_00340</name>
</gene>
<comment type="pathway">
    <text evidence="1 4">Quinol/quinone metabolism; menaquinone biosynthesis.</text>
</comment>
<evidence type="ECO:0000256" key="4">
    <source>
        <dbReference type="HAMAP-Rule" id="MF_00995"/>
    </source>
</evidence>